<accession>A0A8T0FE54</accession>
<feature type="compositionally biased region" description="Basic and acidic residues" evidence="1">
    <location>
        <begin position="52"/>
        <end position="68"/>
    </location>
</feature>
<sequence>MASGEEAKHLEEPTAKHSYGAIPKIRSSTEPKRRTDTGNTTFIASAPAVLEPSKDVPRPPKEQKRTIEDSNSPPVNPWRTLVTVSCPEQSTCVVMVPGDASNDRAAEQQSLHEQSNEHVTICSSFLQGYKNCTSELRKSRFIYFFQVVLSLISLSAVVMGLLFKTSCRESPLLPVFSFITGLMGVVLSGLWMSTTSYQRRGRQTSAGCMAALVLLSSAFFLFTITEMCVLGTMSPNFDDEYALNYCDETFYYFSQYQQVAIGVVAVFPLILHLPVCLQILRGNGANRNVQ</sequence>
<name>A0A8T0FE54_ARGBR</name>
<keyword evidence="2" id="KW-1133">Transmembrane helix</keyword>
<feature type="compositionally biased region" description="Basic and acidic residues" evidence="1">
    <location>
        <begin position="27"/>
        <end position="36"/>
    </location>
</feature>
<dbReference type="Proteomes" id="UP000807504">
    <property type="component" value="Unassembled WGS sequence"/>
</dbReference>
<reference evidence="3" key="2">
    <citation type="submission" date="2020-06" db="EMBL/GenBank/DDBJ databases">
        <authorList>
            <person name="Sheffer M."/>
        </authorList>
    </citation>
    <scope>NUCLEOTIDE SEQUENCE</scope>
</reference>
<feature type="compositionally biased region" description="Basic and acidic residues" evidence="1">
    <location>
        <begin position="1"/>
        <end position="15"/>
    </location>
</feature>
<keyword evidence="2" id="KW-0472">Membrane</keyword>
<feature type="transmembrane region" description="Helical" evidence="2">
    <location>
        <begin position="141"/>
        <end position="163"/>
    </location>
</feature>
<reference evidence="3" key="1">
    <citation type="journal article" date="2020" name="bioRxiv">
        <title>Chromosome-level reference genome of the European wasp spider Argiope bruennichi: a resource for studies on range expansion and evolutionary adaptation.</title>
        <authorList>
            <person name="Sheffer M.M."/>
            <person name="Hoppe A."/>
            <person name="Krehenwinkel H."/>
            <person name="Uhl G."/>
            <person name="Kuss A.W."/>
            <person name="Jensen L."/>
            <person name="Jensen C."/>
            <person name="Gillespie R.G."/>
            <person name="Hoff K.J."/>
            <person name="Prost S."/>
        </authorList>
    </citation>
    <scope>NUCLEOTIDE SEQUENCE</scope>
</reference>
<feature type="transmembrane region" description="Helical" evidence="2">
    <location>
        <begin position="259"/>
        <end position="280"/>
    </location>
</feature>
<dbReference type="AlphaFoldDB" id="A0A8T0FE54"/>
<feature type="transmembrane region" description="Helical" evidence="2">
    <location>
        <begin position="175"/>
        <end position="194"/>
    </location>
</feature>
<evidence type="ECO:0000256" key="1">
    <source>
        <dbReference type="SAM" id="MobiDB-lite"/>
    </source>
</evidence>
<proteinExistence type="predicted"/>
<protein>
    <submittedName>
        <fullName evidence="3">Uncharacterized protein</fullName>
    </submittedName>
</protein>
<dbReference type="PANTHER" id="PTHR33444:SF7">
    <property type="entry name" value="TRANSMEMBRANE PROTEIN 272"/>
    <property type="match status" value="1"/>
</dbReference>
<comment type="caution">
    <text evidence="3">The sequence shown here is derived from an EMBL/GenBank/DDBJ whole genome shotgun (WGS) entry which is preliminary data.</text>
</comment>
<evidence type="ECO:0000256" key="2">
    <source>
        <dbReference type="SAM" id="Phobius"/>
    </source>
</evidence>
<evidence type="ECO:0000313" key="3">
    <source>
        <dbReference type="EMBL" id="KAF8788602.1"/>
    </source>
</evidence>
<dbReference type="InterPro" id="IPR040350">
    <property type="entry name" value="TMEM272"/>
</dbReference>
<evidence type="ECO:0000313" key="4">
    <source>
        <dbReference type="Proteomes" id="UP000807504"/>
    </source>
</evidence>
<feature type="region of interest" description="Disordered" evidence="1">
    <location>
        <begin position="1"/>
        <end position="75"/>
    </location>
</feature>
<dbReference type="EMBL" id="JABXBU010000012">
    <property type="protein sequence ID" value="KAF8788602.1"/>
    <property type="molecule type" value="Genomic_DNA"/>
</dbReference>
<gene>
    <name evidence="3" type="ORF">HNY73_006629</name>
</gene>
<keyword evidence="4" id="KW-1185">Reference proteome</keyword>
<feature type="transmembrane region" description="Helical" evidence="2">
    <location>
        <begin position="206"/>
        <end position="225"/>
    </location>
</feature>
<dbReference type="PANTHER" id="PTHR33444">
    <property type="entry name" value="SI:DKEY-19B23.12-RELATED"/>
    <property type="match status" value="1"/>
</dbReference>
<keyword evidence="2" id="KW-0812">Transmembrane</keyword>
<organism evidence="3 4">
    <name type="scientific">Argiope bruennichi</name>
    <name type="common">Wasp spider</name>
    <name type="synonym">Aranea bruennichi</name>
    <dbReference type="NCBI Taxonomy" id="94029"/>
    <lineage>
        <taxon>Eukaryota</taxon>
        <taxon>Metazoa</taxon>
        <taxon>Ecdysozoa</taxon>
        <taxon>Arthropoda</taxon>
        <taxon>Chelicerata</taxon>
        <taxon>Arachnida</taxon>
        <taxon>Araneae</taxon>
        <taxon>Araneomorphae</taxon>
        <taxon>Entelegynae</taxon>
        <taxon>Araneoidea</taxon>
        <taxon>Araneidae</taxon>
        <taxon>Argiope</taxon>
    </lineage>
</organism>